<reference evidence="15" key="3">
    <citation type="submission" date="2025-05" db="UniProtKB">
        <authorList>
            <consortium name="EnsemblMetazoa"/>
        </authorList>
    </citation>
    <scope>IDENTIFICATION</scope>
</reference>
<evidence type="ECO:0000313" key="15">
    <source>
        <dbReference type="EnsemblMetazoa" id="XP_016987947.1"/>
    </source>
</evidence>
<evidence type="ECO:0000256" key="2">
    <source>
        <dbReference type="ARBA" id="ARBA00022723"/>
    </source>
</evidence>
<organism evidence="17">
    <name type="scientific">Drosophila rhopaloa</name>
    <name type="common">Fruit fly</name>
    <dbReference type="NCBI Taxonomy" id="1041015"/>
    <lineage>
        <taxon>Eukaryota</taxon>
        <taxon>Metazoa</taxon>
        <taxon>Ecdysozoa</taxon>
        <taxon>Arthropoda</taxon>
        <taxon>Hexapoda</taxon>
        <taxon>Insecta</taxon>
        <taxon>Pterygota</taxon>
        <taxon>Neoptera</taxon>
        <taxon>Endopterygota</taxon>
        <taxon>Diptera</taxon>
        <taxon>Brachycera</taxon>
        <taxon>Muscomorpha</taxon>
        <taxon>Ephydroidea</taxon>
        <taxon>Drosophilidae</taxon>
        <taxon>Drosophila</taxon>
        <taxon>Sophophora</taxon>
    </lineage>
</organism>
<proteinExistence type="predicted"/>
<evidence type="ECO:0000256" key="5">
    <source>
        <dbReference type="ARBA" id="ARBA00022833"/>
    </source>
</evidence>
<accession>A0A6P4FCX0</accession>
<reference evidence="17" key="2">
    <citation type="submission" date="2025-04" db="UniProtKB">
        <authorList>
            <consortium name="RefSeq"/>
        </authorList>
    </citation>
    <scope>IDENTIFICATION</scope>
</reference>
<evidence type="ECO:0000256" key="1">
    <source>
        <dbReference type="ARBA" id="ARBA00004123"/>
    </source>
</evidence>
<feature type="domain" description="C2H2-type" evidence="13">
    <location>
        <begin position="215"/>
        <end position="242"/>
    </location>
</feature>
<feature type="compositionally biased region" description="Basic and acidic residues" evidence="12">
    <location>
        <begin position="143"/>
        <end position="158"/>
    </location>
</feature>
<dbReference type="GO" id="GO:0008270">
    <property type="term" value="F:zinc ion binding"/>
    <property type="evidence" value="ECO:0007669"/>
    <property type="project" value="UniProtKB-UniRule"/>
</dbReference>
<dbReference type="OrthoDB" id="6591996at2759"/>
<evidence type="ECO:0000259" key="13">
    <source>
        <dbReference type="PROSITE" id="PS50157"/>
    </source>
</evidence>
<dbReference type="GeneID" id="108050676"/>
<evidence type="ECO:0000256" key="3">
    <source>
        <dbReference type="ARBA" id="ARBA00022737"/>
    </source>
</evidence>
<feature type="domain" description="ZAD" evidence="14">
    <location>
        <begin position="6"/>
        <end position="81"/>
    </location>
</feature>
<keyword evidence="9" id="KW-0539">Nucleus</keyword>
<feature type="domain" description="C2H2-type" evidence="13">
    <location>
        <begin position="187"/>
        <end position="214"/>
    </location>
</feature>
<keyword evidence="8" id="KW-0804">Transcription</keyword>
<dbReference type="SMART" id="SM00868">
    <property type="entry name" value="zf-AD"/>
    <property type="match status" value="1"/>
</dbReference>
<keyword evidence="5 11" id="KW-0862">Zinc</keyword>
<dbReference type="EnsemblMetazoa" id="XM_017132458.2">
    <property type="protein sequence ID" value="XP_016987947.1"/>
    <property type="gene ID" value="LOC108050676"/>
</dbReference>
<dbReference type="Gene3D" id="3.30.160.60">
    <property type="entry name" value="Classic Zinc Finger"/>
    <property type="match status" value="5"/>
</dbReference>
<keyword evidence="7" id="KW-0238">DNA-binding</keyword>
<feature type="domain" description="C2H2-type" evidence="13">
    <location>
        <begin position="299"/>
        <end position="323"/>
    </location>
</feature>
<feature type="binding site" evidence="11">
    <location>
        <position position="54"/>
    </location>
    <ligand>
        <name>Zn(2+)</name>
        <dbReference type="ChEBI" id="CHEBI:29105"/>
    </ligand>
</feature>
<evidence type="ECO:0000256" key="10">
    <source>
        <dbReference type="PROSITE-ProRule" id="PRU00042"/>
    </source>
</evidence>
<evidence type="ECO:0000256" key="6">
    <source>
        <dbReference type="ARBA" id="ARBA00023015"/>
    </source>
</evidence>
<dbReference type="GO" id="GO:0005634">
    <property type="term" value="C:nucleus"/>
    <property type="evidence" value="ECO:0007669"/>
    <property type="project" value="UniProtKB-SubCell"/>
</dbReference>
<sequence>MFELRSVCRTCGKKVRNSQATKLNEKSNYHLISLVENITDMFLELDSGMPDLICNLCKLQLDSILKFRNMCLEAHQSFLSIKKKVLQRKALTVEKLQEEQLLQKIKEDDGLLEDEQNYVEDGIKEGDLLKDQEEEEYQEEDAQDKADQREECQEEHFQEQNSEEFYQRPRTTRARRSKQVMHSAKTWICDQCGGVFKCSTYLKLHMQRHTGHKPFECDICQAKYYTENEMRRHRILHSDARPYACRFCGRTFRGCSSKVVHERTHTNERPFQCRHCDKAFTSTSTRQRHEMLHDNQRKYHCETCDQWFLRSIHLTSHQKTALHWRKLESALTA</sequence>
<keyword evidence="4 10" id="KW-0863">Zinc-finger</keyword>
<dbReference type="RefSeq" id="XP_016987947.1">
    <property type="nucleotide sequence ID" value="XM_017132458.1"/>
</dbReference>
<dbReference type="PROSITE" id="PS50157">
    <property type="entry name" value="ZINC_FINGER_C2H2_2"/>
    <property type="match status" value="5"/>
</dbReference>
<dbReference type="SUPFAM" id="SSF57716">
    <property type="entry name" value="Glucocorticoid receptor-like (DNA-binding domain)"/>
    <property type="match status" value="1"/>
</dbReference>
<dbReference type="AlphaFoldDB" id="A0A6P4FCX0"/>
<dbReference type="SUPFAM" id="SSF57667">
    <property type="entry name" value="beta-beta-alpha zinc fingers"/>
    <property type="match status" value="3"/>
</dbReference>
<gene>
    <name evidence="17" type="primary">LOC108050676</name>
    <name evidence="15" type="synonym">108050676</name>
</gene>
<dbReference type="PANTHER" id="PTHR16515:SF49">
    <property type="entry name" value="GASTRULA ZINC FINGER PROTEIN XLCGF49.1-LIKE-RELATED"/>
    <property type="match status" value="1"/>
</dbReference>
<evidence type="ECO:0000256" key="11">
    <source>
        <dbReference type="PROSITE-ProRule" id="PRU01263"/>
    </source>
</evidence>
<dbReference type="PROSITE" id="PS00028">
    <property type="entry name" value="ZINC_FINGER_C2H2_1"/>
    <property type="match status" value="5"/>
</dbReference>
<feature type="domain" description="C2H2-type" evidence="13">
    <location>
        <begin position="243"/>
        <end position="270"/>
    </location>
</feature>
<comment type="subcellular location">
    <subcellularLocation>
        <location evidence="1">Nucleus</location>
    </subcellularLocation>
</comment>
<reference evidence="16" key="1">
    <citation type="journal article" date="2021" name="Elife">
        <title>Highly contiguous assemblies of 101 drosophilid genomes.</title>
        <authorList>
            <person name="Kim B.Y."/>
            <person name="Wang J.R."/>
            <person name="Miller D.E."/>
            <person name="Barmina O."/>
            <person name="Delaney E."/>
            <person name="Thompson A."/>
            <person name="Comeault A.A."/>
            <person name="Peede D."/>
            <person name="D'Agostino E.R."/>
            <person name="Pelaez J."/>
            <person name="Aguilar J.M."/>
            <person name="Haji D."/>
            <person name="Matsunaga T."/>
            <person name="Armstrong E.E."/>
            <person name="Zych M."/>
            <person name="Ogawa Y."/>
            <person name="Stamenkovic-Radak M."/>
            <person name="Jelic M."/>
            <person name="Veselinovic M.S."/>
            <person name="Tanaskovic M."/>
            <person name="Eric P."/>
            <person name="Gao J.J."/>
            <person name="Katoh T.K."/>
            <person name="Toda M.J."/>
            <person name="Watabe H."/>
            <person name="Watada M."/>
            <person name="Davis J.S."/>
            <person name="Moyle L.C."/>
            <person name="Manoli G."/>
            <person name="Bertolini E."/>
            <person name="Kostal V."/>
            <person name="Hawley R.S."/>
            <person name="Takahashi A."/>
            <person name="Jones C.D."/>
            <person name="Price D.K."/>
            <person name="Whiteman N."/>
            <person name="Kopp A."/>
            <person name="Matute D.R."/>
            <person name="Petrov D.A."/>
        </authorList>
    </citation>
    <scope>NUCLEOTIDE SEQUENCE [LARGE SCALE GENOMIC DNA]</scope>
</reference>
<evidence type="ECO:0000256" key="8">
    <source>
        <dbReference type="ARBA" id="ARBA00023163"/>
    </source>
</evidence>
<evidence type="ECO:0000256" key="9">
    <source>
        <dbReference type="ARBA" id="ARBA00023242"/>
    </source>
</evidence>
<dbReference type="Gene3D" id="3.40.1800.20">
    <property type="match status" value="1"/>
</dbReference>
<feature type="binding site" evidence="11">
    <location>
        <position position="11"/>
    </location>
    <ligand>
        <name>Zn(2+)</name>
        <dbReference type="ChEBI" id="CHEBI:29105"/>
    </ligand>
</feature>
<protein>
    <submittedName>
        <fullName evidence="17">Transcription factor Ouib</fullName>
    </submittedName>
</protein>
<evidence type="ECO:0000313" key="16">
    <source>
        <dbReference type="Proteomes" id="UP001652680"/>
    </source>
</evidence>
<feature type="binding site" evidence="11">
    <location>
        <position position="8"/>
    </location>
    <ligand>
        <name>Zn(2+)</name>
        <dbReference type="ChEBI" id="CHEBI:29105"/>
    </ligand>
</feature>
<dbReference type="Pfam" id="PF07776">
    <property type="entry name" value="zf-AD"/>
    <property type="match status" value="1"/>
</dbReference>
<dbReference type="FunFam" id="3.30.160.60:FF:002764">
    <property type="entry name" value="GG18288"/>
    <property type="match status" value="1"/>
</dbReference>
<feature type="compositionally biased region" description="Acidic residues" evidence="12">
    <location>
        <begin position="132"/>
        <end position="142"/>
    </location>
</feature>
<feature type="region of interest" description="Disordered" evidence="12">
    <location>
        <begin position="123"/>
        <end position="172"/>
    </location>
</feature>
<keyword evidence="16" id="KW-1185">Reference proteome</keyword>
<evidence type="ECO:0000313" key="17">
    <source>
        <dbReference type="RefSeq" id="XP_016987947.1"/>
    </source>
</evidence>
<name>A0A6P4FCX0_DRORH</name>
<feature type="binding site" evidence="11">
    <location>
        <position position="57"/>
    </location>
    <ligand>
        <name>Zn(2+)</name>
        <dbReference type="ChEBI" id="CHEBI:29105"/>
    </ligand>
</feature>
<dbReference type="InterPro" id="IPR013087">
    <property type="entry name" value="Znf_C2H2_type"/>
</dbReference>
<keyword evidence="3" id="KW-0677">Repeat</keyword>
<keyword evidence="2 11" id="KW-0479">Metal-binding</keyword>
<dbReference type="PANTHER" id="PTHR16515">
    <property type="entry name" value="PR DOMAIN ZINC FINGER PROTEIN"/>
    <property type="match status" value="1"/>
</dbReference>
<dbReference type="GO" id="GO:0003677">
    <property type="term" value="F:DNA binding"/>
    <property type="evidence" value="ECO:0007669"/>
    <property type="project" value="UniProtKB-KW"/>
</dbReference>
<dbReference type="InterPro" id="IPR036236">
    <property type="entry name" value="Znf_C2H2_sf"/>
</dbReference>
<dbReference type="Proteomes" id="UP001652680">
    <property type="component" value="Unassembled WGS sequence"/>
</dbReference>
<feature type="domain" description="C2H2-type" evidence="13">
    <location>
        <begin position="271"/>
        <end position="298"/>
    </location>
</feature>
<evidence type="ECO:0000256" key="4">
    <source>
        <dbReference type="ARBA" id="ARBA00022771"/>
    </source>
</evidence>
<keyword evidence="6" id="KW-0805">Transcription regulation</keyword>
<evidence type="ECO:0000259" key="14">
    <source>
        <dbReference type="PROSITE" id="PS51915"/>
    </source>
</evidence>
<evidence type="ECO:0000256" key="7">
    <source>
        <dbReference type="ARBA" id="ARBA00023125"/>
    </source>
</evidence>
<dbReference type="InterPro" id="IPR012934">
    <property type="entry name" value="Znf_AD"/>
</dbReference>
<dbReference type="PROSITE" id="PS51915">
    <property type="entry name" value="ZAD"/>
    <property type="match status" value="1"/>
</dbReference>
<dbReference type="GO" id="GO:0010468">
    <property type="term" value="P:regulation of gene expression"/>
    <property type="evidence" value="ECO:0007669"/>
    <property type="project" value="TreeGrafter"/>
</dbReference>
<dbReference type="InterPro" id="IPR050331">
    <property type="entry name" value="Zinc_finger"/>
</dbReference>
<evidence type="ECO:0000256" key="12">
    <source>
        <dbReference type="SAM" id="MobiDB-lite"/>
    </source>
</evidence>
<dbReference type="SMART" id="SM00355">
    <property type="entry name" value="ZnF_C2H2"/>
    <property type="match status" value="5"/>
</dbReference>